<dbReference type="SUPFAM" id="SSF56317">
    <property type="entry name" value="Carbon-nitrogen hydrolase"/>
    <property type="match status" value="1"/>
</dbReference>
<accession>A0A537IZX7</accession>
<evidence type="ECO:0000256" key="3">
    <source>
        <dbReference type="ARBA" id="ARBA00022679"/>
    </source>
</evidence>
<dbReference type="GO" id="GO:0004175">
    <property type="term" value="F:endopeptidase activity"/>
    <property type="evidence" value="ECO:0007669"/>
    <property type="project" value="UniProtKB-ARBA"/>
</dbReference>
<organism evidence="10 11">
    <name type="scientific">Candidatus Segetimicrobium genomatis</name>
    <dbReference type="NCBI Taxonomy" id="2569760"/>
    <lineage>
        <taxon>Bacteria</taxon>
        <taxon>Bacillati</taxon>
        <taxon>Candidatus Sysuimicrobiota</taxon>
        <taxon>Candidatus Sysuimicrobiia</taxon>
        <taxon>Candidatus Sysuimicrobiales</taxon>
        <taxon>Candidatus Segetimicrobiaceae</taxon>
        <taxon>Candidatus Segetimicrobium</taxon>
    </lineage>
</organism>
<comment type="similarity">
    <text evidence="8">Belongs to the CN hydrolase family. Apolipoprotein N-acyltransferase subfamily.</text>
</comment>
<gene>
    <name evidence="8" type="primary">lnt</name>
    <name evidence="10" type="ORF">E6H05_02385</name>
</gene>
<dbReference type="InterPro" id="IPR003675">
    <property type="entry name" value="Rce1/LyrA-like_dom"/>
</dbReference>
<dbReference type="Pfam" id="PF02517">
    <property type="entry name" value="Rce1-like"/>
    <property type="match status" value="1"/>
</dbReference>
<dbReference type="GO" id="GO:0005886">
    <property type="term" value="C:plasma membrane"/>
    <property type="evidence" value="ECO:0007669"/>
    <property type="project" value="UniProtKB-SubCell"/>
</dbReference>
<evidence type="ECO:0000259" key="9">
    <source>
        <dbReference type="PROSITE" id="PS50263"/>
    </source>
</evidence>
<feature type="transmembrane region" description="Helical" evidence="8">
    <location>
        <begin position="502"/>
        <end position="524"/>
    </location>
</feature>
<feature type="transmembrane region" description="Helical" evidence="8">
    <location>
        <begin position="574"/>
        <end position="590"/>
    </location>
</feature>
<keyword evidence="6 8" id="KW-0472">Membrane</keyword>
<evidence type="ECO:0000313" key="10">
    <source>
        <dbReference type="EMBL" id="TMI76871.1"/>
    </source>
</evidence>
<feature type="transmembrane region" description="Helical" evidence="8">
    <location>
        <begin position="438"/>
        <end position="457"/>
    </location>
</feature>
<feature type="transmembrane region" description="Helical" evidence="8">
    <location>
        <begin position="544"/>
        <end position="562"/>
    </location>
</feature>
<dbReference type="InterPro" id="IPR003010">
    <property type="entry name" value="C-N_Hydrolase"/>
</dbReference>
<keyword evidence="3 8" id="KW-0808">Transferase</keyword>
<evidence type="ECO:0000313" key="11">
    <source>
        <dbReference type="Proteomes" id="UP000318834"/>
    </source>
</evidence>
<evidence type="ECO:0000256" key="6">
    <source>
        <dbReference type="ARBA" id="ARBA00023136"/>
    </source>
</evidence>
<feature type="transmembrane region" description="Helical" evidence="8">
    <location>
        <begin position="615"/>
        <end position="635"/>
    </location>
</feature>
<dbReference type="AlphaFoldDB" id="A0A537IZX7"/>
<dbReference type="GO" id="GO:0016410">
    <property type="term" value="F:N-acyltransferase activity"/>
    <property type="evidence" value="ECO:0007669"/>
    <property type="project" value="UniProtKB-UniRule"/>
</dbReference>
<dbReference type="EMBL" id="VBAP01000009">
    <property type="protein sequence ID" value="TMI76871.1"/>
    <property type="molecule type" value="Genomic_DNA"/>
</dbReference>
<keyword evidence="5 8" id="KW-1133">Transmembrane helix</keyword>
<comment type="caution">
    <text evidence="10">The sequence shown here is derived from an EMBL/GenBank/DDBJ whole genome shotgun (WGS) entry which is preliminary data.</text>
</comment>
<proteinExistence type="inferred from homology"/>
<feature type="transmembrane region" description="Helical" evidence="8">
    <location>
        <begin position="45"/>
        <end position="63"/>
    </location>
</feature>
<evidence type="ECO:0000256" key="5">
    <source>
        <dbReference type="ARBA" id="ARBA00022989"/>
    </source>
</evidence>
<keyword evidence="7 8" id="KW-0012">Acyltransferase</keyword>
<feature type="transmembrane region" description="Helical" evidence="8">
    <location>
        <begin position="147"/>
        <end position="163"/>
    </location>
</feature>
<dbReference type="HAMAP" id="MF_01148">
    <property type="entry name" value="Lnt"/>
    <property type="match status" value="1"/>
</dbReference>
<dbReference type="Proteomes" id="UP000318834">
    <property type="component" value="Unassembled WGS sequence"/>
</dbReference>
<evidence type="ECO:0000256" key="4">
    <source>
        <dbReference type="ARBA" id="ARBA00022692"/>
    </source>
</evidence>
<keyword evidence="4 8" id="KW-0812">Transmembrane</keyword>
<protein>
    <recommendedName>
        <fullName evidence="8">Apolipoprotein N-acyltransferase</fullName>
        <shortName evidence="8">ALP N-acyltransferase</shortName>
        <ecNumber evidence="8">2.3.1.269</ecNumber>
    </recommendedName>
</protein>
<feature type="transmembrane region" description="Helical" evidence="8">
    <location>
        <begin position="411"/>
        <end position="431"/>
    </location>
</feature>
<dbReference type="GO" id="GO:0080120">
    <property type="term" value="P:CAAX-box protein maturation"/>
    <property type="evidence" value="ECO:0007669"/>
    <property type="project" value="UniProtKB-ARBA"/>
</dbReference>
<comment type="caution">
    <text evidence="8">Lacks conserved residue(s) required for the propagation of feature annotation.</text>
</comment>
<dbReference type="InterPro" id="IPR045378">
    <property type="entry name" value="LNT_N"/>
</dbReference>
<dbReference type="PANTHER" id="PTHR38686">
    <property type="entry name" value="APOLIPOPROTEIN N-ACYLTRANSFERASE"/>
    <property type="match status" value="1"/>
</dbReference>
<keyword evidence="2 8" id="KW-1003">Cell membrane</keyword>
<feature type="transmembrane region" description="Helical" evidence="8">
    <location>
        <begin position="21"/>
        <end position="39"/>
    </location>
</feature>
<dbReference type="GO" id="GO:0042158">
    <property type="term" value="P:lipoprotein biosynthetic process"/>
    <property type="evidence" value="ECO:0007669"/>
    <property type="project" value="UniProtKB-UniRule"/>
</dbReference>
<evidence type="ECO:0000256" key="7">
    <source>
        <dbReference type="ARBA" id="ARBA00023315"/>
    </source>
</evidence>
<name>A0A537IZX7_9BACT</name>
<reference evidence="10 11" key="1">
    <citation type="journal article" date="2019" name="Nat. Microbiol.">
        <title>Mediterranean grassland soil C-N compound turnover is dependent on rainfall and depth, and is mediated by genomically divergent microorganisms.</title>
        <authorList>
            <person name="Diamond S."/>
            <person name="Andeer P.F."/>
            <person name="Li Z."/>
            <person name="Crits-Christoph A."/>
            <person name="Burstein D."/>
            <person name="Anantharaman K."/>
            <person name="Lane K.R."/>
            <person name="Thomas B.C."/>
            <person name="Pan C."/>
            <person name="Northen T.R."/>
            <person name="Banfield J.F."/>
        </authorList>
    </citation>
    <scope>NUCLEOTIDE SEQUENCE [LARGE SCALE GENOMIC DNA]</scope>
    <source>
        <strain evidence="10">NP_8</strain>
    </source>
</reference>
<comment type="subcellular location">
    <subcellularLocation>
        <location evidence="1 8">Cell membrane</location>
        <topology evidence="1 8">Multi-pass membrane protein</topology>
    </subcellularLocation>
</comment>
<comment type="pathway">
    <text evidence="8">Protein modification; lipoprotein biosynthesis (N-acyl transfer).</text>
</comment>
<dbReference type="PANTHER" id="PTHR38686:SF1">
    <property type="entry name" value="APOLIPOPROTEIN N-ACYLTRANSFERASE"/>
    <property type="match status" value="1"/>
</dbReference>
<dbReference type="Gene3D" id="3.60.110.10">
    <property type="entry name" value="Carbon-nitrogen hydrolase"/>
    <property type="match status" value="1"/>
</dbReference>
<feature type="transmembrane region" description="Helical" evidence="8">
    <location>
        <begin position="75"/>
        <end position="101"/>
    </location>
</feature>
<evidence type="ECO:0000256" key="2">
    <source>
        <dbReference type="ARBA" id="ARBA00022475"/>
    </source>
</evidence>
<evidence type="ECO:0000256" key="1">
    <source>
        <dbReference type="ARBA" id="ARBA00004651"/>
    </source>
</evidence>
<feature type="transmembrane region" description="Helical" evidence="8">
    <location>
        <begin position="463"/>
        <end position="481"/>
    </location>
</feature>
<dbReference type="EC" id="2.3.1.269" evidence="8"/>
<feature type="domain" description="CN hydrolase" evidence="9">
    <location>
        <begin position="178"/>
        <end position="399"/>
    </location>
</feature>
<dbReference type="InterPro" id="IPR004563">
    <property type="entry name" value="Apolipo_AcylTrfase"/>
</dbReference>
<evidence type="ECO:0000256" key="8">
    <source>
        <dbReference type="HAMAP-Rule" id="MF_01148"/>
    </source>
</evidence>
<dbReference type="InterPro" id="IPR036526">
    <property type="entry name" value="C-N_Hydrolase_sf"/>
</dbReference>
<dbReference type="UniPathway" id="UPA00666"/>
<comment type="function">
    <text evidence="8">Catalyzes the phospholipid dependent N-acylation of the N-terminal cysteine of apolipoprotein, the last step in lipoprotein maturation.</text>
</comment>
<feature type="transmembrane region" description="Helical" evidence="8">
    <location>
        <begin position="121"/>
        <end position="140"/>
    </location>
</feature>
<dbReference type="CDD" id="cd07571">
    <property type="entry name" value="ALP_N-acyl_transferase"/>
    <property type="match status" value="1"/>
</dbReference>
<dbReference type="PROSITE" id="PS50263">
    <property type="entry name" value="CN_HYDROLASE"/>
    <property type="match status" value="1"/>
</dbReference>
<comment type="catalytic activity">
    <reaction evidence="8">
        <text>N-terminal S-1,2-diacyl-sn-glyceryl-L-cysteinyl-[lipoprotein] + a glycerophospholipid = N-acyl-S-1,2-diacyl-sn-glyceryl-L-cysteinyl-[lipoprotein] + a 2-acyl-sn-glycero-3-phospholipid + H(+)</text>
        <dbReference type="Rhea" id="RHEA:48228"/>
        <dbReference type="Rhea" id="RHEA-COMP:14681"/>
        <dbReference type="Rhea" id="RHEA-COMP:14684"/>
        <dbReference type="ChEBI" id="CHEBI:15378"/>
        <dbReference type="ChEBI" id="CHEBI:136912"/>
        <dbReference type="ChEBI" id="CHEBI:140656"/>
        <dbReference type="ChEBI" id="CHEBI:140657"/>
        <dbReference type="ChEBI" id="CHEBI:140660"/>
        <dbReference type="EC" id="2.3.1.269"/>
    </reaction>
</comment>
<dbReference type="Pfam" id="PF00795">
    <property type="entry name" value="CN_hydrolase"/>
    <property type="match status" value="1"/>
</dbReference>
<sequence>MALTPLVLAVHGRPIRQAFGLGYLAGGVAFAGILAWIRVFGLLPWVLLSAYLALYPAAFAVVTRWCATGRPAWRWVWLAAIAWMGLEYLRSIGVFGFPWALLGLTQHRLLPVLQVARYTGVYGVSLLVALAGTSLAGVVLVRRPAPAIFPAIVLVLATGWGVRQAHAVPSGTIVTAAVQPNVPQAQKFDPVSSGARMTALQRLVGNAGRRGAELIVLPETAVPLNLFGPGGALVEVGRWAQQARATVIASSLENGVSNTAVAVAPSGTAVSRYDKVRLVAFGETGILPGTRQDPLWTPVGQVGVIICFESIFPDVTRALVRNGAQILTVITNDAWLDGTAGPAQHAVHSVLRAVESGRWVVRAANTGPSMVIDPVGRVRATISPRQSTILTSHTGLVDAPTAYAIRGDVSVWSGLVALLATAGPDLILALSRHWTRPVFQHAVSAAGLPWLAAMILLRTHAPWWVLPVVLFGFLGAFSLLQPPRHPALYGTGHRTRGRGIQVVAALVGGLIVVLGLWSVMMAGFRASGVPVPPPDLGARWPRELLRLLVTAAALELWLRGAAFAPIAEWQGRPAAVAITTALGMFLQAGLPPEAYAWTLVTGAAFGLLRSSTGSVGGLIIPHAVGVALFSAISAVR</sequence>
<dbReference type="Pfam" id="PF20154">
    <property type="entry name" value="LNT_N"/>
    <property type="match status" value="1"/>
</dbReference>